<dbReference type="EMBL" id="LVLJ01002209">
    <property type="protein sequence ID" value="OAE26221.1"/>
    <property type="molecule type" value="Genomic_DNA"/>
</dbReference>
<reference evidence="1" key="1">
    <citation type="submission" date="2016-03" db="EMBL/GenBank/DDBJ databases">
        <title>Mechanisms controlling the formation of the plant cell surface in tip-growing cells are functionally conserved among land plants.</title>
        <authorList>
            <person name="Honkanen S."/>
            <person name="Jones V.A."/>
            <person name="Morieri G."/>
            <person name="Champion C."/>
            <person name="Hetherington A.J."/>
            <person name="Kelly S."/>
            <person name="Saint-Marcoux D."/>
            <person name="Proust H."/>
            <person name="Prescott H."/>
            <person name="Dolan L."/>
        </authorList>
    </citation>
    <scope>NUCLEOTIDE SEQUENCE [LARGE SCALE GENOMIC DNA]</scope>
    <source>
        <tissue evidence="1">Whole gametophyte</tissue>
    </source>
</reference>
<dbReference type="AlphaFoldDB" id="A0A176W0Z8"/>
<accession>A0A176W0Z8</accession>
<protein>
    <submittedName>
        <fullName evidence="1">Uncharacterized protein</fullName>
    </submittedName>
</protein>
<evidence type="ECO:0000313" key="1">
    <source>
        <dbReference type="EMBL" id="OAE26221.1"/>
    </source>
</evidence>
<gene>
    <name evidence="1" type="ORF">AXG93_3786s1000</name>
</gene>
<sequence length="137" mass="15219">MEDAVASNVSHAAETRGIDSADGNPEILSAVQDLLWRLEGRAESFRRDNLSWKEFLRLEERDELIRRVSLSGPEFQAYFPSSVSLSTIMGGEANCDFECWRQLAAAIPLSFLTWKRIRHCEVGSGLVAAGDDGNRSS</sequence>
<name>A0A176W0Z8_MARPO</name>
<dbReference type="Proteomes" id="UP000077202">
    <property type="component" value="Unassembled WGS sequence"/>
</dbReference>
<proteinExistence type="predicted"/>
<organism evidence="1 2">
    <name type="scientific">Marchantia polymorpha subsp. ruderalis</name>
    <dbReference type="NCBI Taxonomy" id="1480154"/>
    <lineage>
        <taxon>Eukaryota</taxon>
        <taxon>Viridiplantae</taxon>
        <taxon>Streptophyta</taxon>
        <taxon>Embryophyta</taxon>
        <taxon>Marchantiophyta</taxon>
        <taxon>Marchantiopsida</taxon>
        <taxon>Marchantiidae</taxon>
        <taxon>Marchantiales</taxon>
        <taxon>Marchantiaceae</taxon>
        <taxon>Marchantia</taxon>
    </lineage>
</organism>
<keyword evidence="2" id="KW-1185">Reference proteome</keyword>
<evidence type="ECO:0000313" key="2">
    <source>
        <dbReference type="Proteomes" id="UP000077202"/>
    </source>
</evidence>
<comment type="caution">
    <text evidence="1">The sequence shown here is derived from an EMBL/GenBank/DDBJ whole genome shotgun (WGS) entry which is preliminary data.</text>
</comment>